<protein>
    <submittedName>
        <fullName evidence="1">Uncharacterized protein</fullName>
    </submittedName>
</protein>
<reference evidence="1 2" key="1">
    <citation type="submission" date="2019-04" db="EMBL/GenBank/DDBJ databases">
        <title>An improved genome assembly and genetic linkage map for asparagus bean, Vigna unguiculata ssp. sesquipedialis.</title>
        <authorList>
            <person name="Xia Q."/>
            <person name="Zhang R."/>
            <person name="Dong Y."/>
        </authorList>
    </citation>
    <scope>NUCLEOTIDE SEQUENCE [LARGE SCALE GENOMIC DNA]</scope>
    <source>
        <tissue evidence="1">Leaf</tissue>
    </source>
</reference>
<proteinExistence type="predicted"/>
<accession>A0A4D6LYB0</accession>
<dbReference type="Proteomes" id="UP000501690">
    <property type="component" value="Linkage Group LG5"/>
</dbReference>
<evidence type="ECO:0000313" key="1">
    <source>
        <dbReference type="EMBL" id="QCD93979.1"/>
    </source>
</evidence>
<dbReference type="EMBL" id="CP039349">
    <property type="protein sequence ID" value="QCD93979.1"/>
    <property type="molecule type" value="Genomic_DNA"/>
</dbReference>
<gene>
    <name evidence="1" type="ORF">DEO72_LG5g2056</name>
</gene>
<evidence type="ECO:0000313" key="2">
    <source>
        <dbReference type="Proteomes" id="UP000501690"/>
    </source>
</evidence>
<keyword evidence="2" id="KW-1185">Reference proteome</keyword>
<dbReference type="AlphaFoldDB" id="A0A4D6LYB0"/>
<sequence length="131" mass="14368">MNGHWKSLEELLELKERTQALYLSEGIPETAWRVAHSHQAAHASLVFLGSLEESPDGDTGLLGSILCDFGCFGLSLIEENPRGLQDWEIAQKSMYRLAAQGLPPGAFTAVLFLCGCEDSEDVGDFEVQIDK</sequence>
<organism evidence="1 2">
    <name type="scientific">Vigna unguiculata</name>
    <name type="common">Cowpea</name>
    <dbReference type="NCBI Taxonomy" id="3917"/>
    <lineage>
        <taxon>Eukaryota</taxon>
        <taxon>Viridiplantae</taxon>
        <taxon>Streptophyta</taxon>
        <taxon>Embryophyta</taxon>
        <taxon>Tracheophyta</taxon>
        <taxon>Spermatophyta</taxon>
        <taxon>Magnoliopsida</taxon>
        <taxon>eudicotyledons</taxon>
        <taxon>Gunneridae</taxon>
        <taxon>Pentapetalae</taxon>
        <taxon>rosids</taxon>
        <taxon>fabids</taxon>
        <taxon>Fabales</taxon>
        <taxon>Fabaceae</taxon>
        <taxon>Papilionoideae</taxon>
        <taxon>50 kb inversion clade</taxon>
        <taxon>NPAAA clade</taxon>
        <taxon>indigoferoid/millettioid clade</taxon>
        <taxon>Phaseoleae</taxon>
        <taxon>Vigna</taxon>
    </lineage>
</organism>
<name>A0A4D6LYB0_VIGUN</name>